<feature type="domain" description="LUD" evidence="1">
    <location>
        <begin position="74"/>
        <end position="247"/>
    </location>
</feature>
<organism evidence="2 3">
    <name type="scientific">Sulfoacidibacillus ferrooxidans</name>
    <dbReference type="NCBI Taxonomy" id="2005001"/>
    <lineage>
        <taxon>Bacteria</taxon>
        <taxon>Bacillati</taxon>
        <taxon>Bacillota</taxon>
        <taxon>Bacilli</taxon>
        <taxon>Bacillales</taxon>
        <taxon>Alicyclobacillaceae</taxon>
        <taxon>Sulfoacidibacillus</taxon>
    </lineage>
</organism>
<evidence type="ECO:0000259" key="1">
    <source>
        <dbReference type="Pfam" id="PF02589"/>
    </source>
</evidence>
<keyword evidence="3" id="KW-1185">Reference proteome</keyword>
<proteinExistence type="predicted"/>
<dbReference type="InterPro" id="IPR003741">
    <property type="entry name" value="LUD_dom"/>
</dbReference>
<dbReference type="Proteomes" id="UP001139263">
    <property type="component" value="Unassembled WGS sequence"/>
</dbReference>
<name>A0A9X2ABJ3_9BACL</name>
<accession>A0A9X2ABJ3</accession>
<dbReference type="PANTHER" id="PTHR43682">
    <property type="entry name" value="LACTATE UTILIZATION PROTEIN C"/>
    <property type="match status" value="1"/>
</dbReference>
<protein>
    <submittedName>
        <fullName evidence="2">Lactate utilization protein C</fullName>
    </submittedName>
</protein>
<evidence type="ECO:0000313" key="2">
    <source>
        <dbReference type="EMBL" id="MCI0183068.1"/>
    </source>
</evidence>
<evidence type="ECO:0000313" key="3">
    <source>
        <dbReference type="Proteomes" id="UP001139263"/>
    </source>
</evidence>
<dbReference type="InterPro" id="IPR037171">
    <property type="entry name" value="NagB/RpiA_transferase-like"/>
</dbReference>
<dbReference type="Gene3D" id="3.40.50.10420">
    <property type="entry name" value="NagB/RpiA/CoA transferase-like"/>
    <property type="match status" value="1"/>
</dbReference>
<comment type="caution">
    <text evidence="2">The sequence shown here is derived from an EMBL/GenBank/DDBJ whole genome shotgun (WGS) entry which is preliminary data.</text>
</comment>
<dbReference type="PANTHER" id="PTHR43682:SF1">
    <property type="entry name" value="LACTATE UTILIZATION PROTEIN C"/>
    <property type="match status" value="1"/>
</dbReference>
<dbReference type="RefSeq" id="WP_241712857.1">
    <property type="nucleotide sequence ID" value="NZ_JALBUF010000003.1"/>
</dbReference>
<sequence>MTPTSESEFMNKIIKRLGRNTVPTEAPKRNLVGSEGLVHSSLPTSTPTWSAQLLQKQLVNDPLDPQDWMHLAEIFCRELEEVGGHGAIISLSEAPNALDKLIIEHHIQSAIKWEDPWLHSLDLDKVLQDRGVVLYTWGEEKEITKATIAQATLGITSAPYAIAETGSLVVIGDAQSGRSVSLLPPVHVAFVPYKRIHLRAASVLLDLQKEKMKSAVNFITGPSRTSDIEMDSTIGVHGPKYVYIYIIIDENK</sequence>
<reference evidence="2" key="1">
    <citation type="submission" date="2022-03" db="EMBL/GenBank/DDBJ databases">
        <title>Draft Genome Sequence of Firmicute Strain S0AB, a Heterotrophic Iron/Sulfur-Oxidizing Extreme Acidophile.</title>
        <authorList>
            <person name="Vergara E."/>
            <person name="Pakostova E."/>
            <person name="Johnson D.B."/>
            <person name="Holmes D.S."/>
        </authorList>
    </citation>
    <scope>NUCLEOTIDE SEQUENCE</scope>
    <source>
        <strain evidence="2">S0AB</strain>
    </source>
</reference>
<dbReference type="SUPFAM" id="SSF100950">
    <property type="entry name" value="NagB/RpiA/CoA transferase-like"/>
    <property type="match status" value="1"/>
</dbReference>
<dbReference type="EMBL" id="JALBUF010000003">
    <property type="protein sequence ID" value="MCI0183068.1"/>
    <property type="molecule type" value="Genomic_DNA"/>
</dbReference>
<dbReference type="AlphaFoldDB" id="A0A9X2ABJ3"/>
<dbReference type="Pfam" id="PF02589">
    <property type="entry name" value="LUD_dom"/>
    <property type="match status" value="1"/>
</dbReference>
<dbReference type="InterPro" id="IPR024185">
    <property type="entry name" value="FTHF_cligase-like_sf"/>
</dbReference>
<gene>
    <name evidence="2" type="primary">lutC</name>
    <name evidence="2" type="ORF">MM817_01338</name>
</gene>